<evidence type="ECO:0000313" key="5">
    <source>
        <dbReference type="Proteomes" id="UP000572680"/>
    </source>
</evidence>
<keyword evidence="2" id="KW-1015">Disulfide bond</keyword>
<evidence type="ECO:0000256" key="1">
    <source>
        <dbReference type="PIRSR" id="PIRSR637460-1"/>
    </source>
</evidence>
<feature type="active site" evidence="1">
    <location>
        <position position="232"/>
    </location>
</feature>
<proteinExistence type="predicted"/>
<keyword evidence="5" id="KW-1185">Reference proteome</keyword>
<name>A0A7W3QPM4_ACTNM</name>
<evidence type="ECO:0000256" key="2">
    <source>
        <dbReference type="PIRSR" id="PIRSR637460-2"/>
    </source>
</evidence>
<dbReference type="InterPro" id="IPR036514">
    <property type="entry name" value="SGNH_hydro_sf"/>
</dbReference>
<comment type="caution">
    <text evidence="4">The sequence shown here is derived from an EMBL/GenBank/DDBJ whole genome shotgun (WGS) entry which is preliminary data.</text>
</comment>
<feature type="disulfide bond" evidence="2">
    <location>
        <begin position="110"/>
        <end position="118"/>
    </location>
</feature>
<feature type="active site" description="Nucleophile" evidence="1">
    <location>
        <position position="27"/>
    </location>
</feature>
<dbReference type="Gene3D" id="3.40.50.1110">
    <property type="entry name" value="SGNH hydrolase"/>
    <property type="match status" value="1"/>
</dbReference>
<feature type="disulfide bond" evidence="2">
    <location>
        <begin position="168"/>
        <end position="214"/>
    </location>
</feature>
<dbReference type="InterPro" id="IPR013830">
    <property type="entry name" value="SGNH_hydro"/>
</dbReference>
<evidence type="ECO:0000313" key="4">
    <source>
        <dbReference type="EMBL" id="MBA8954792.1"/>
    </source>
</evidence>
<feature type="disulfide bond" evidence="2">
    <location>
        <begin position="44"/>
        <end position="69"/>
    </location>
</feature>
<reference evidence="4 5" key="1">
    <citation type="submission" date="2020-08" db="EMBL/GenBank/DDBJ databases">
        <title>Genomic Encyclopedia of Type Strains, Phase IV (KMG-IV): sequencing the most valuable type-strain genomes for metagenomic binning, comparative biology and taxonomic classification.</title>
        <authorList>
            <person name="Goeker M."/>
        </authorList>
    </citation>
    <scope>NUCLEOTIDE SEQUENCE [LARGE SCALE GENOMIC DNA]</scope>
    <source>
        <strain evidence="4 5">DSM 44197</strain>
    </source>
</reference>
<dbReference type="PANTHER" id="PTHR37981:SF1">
    <property type="entry name" value="SGNH HYDROLASE-TYPE ESTERASE DOMAIN-CONTAINING PROTEIN"/>
    <property type="match status" value="1"/>
</dbReference>
<dbReference type="PANTHER" id="PTHR37981">
    <property type="entry name" value="LIPASE 2"/>
    <property type="match status" value="1"/>
</dbReference>
<dbReference type="Proteomes" id="UP000572680">
    <property type="component" value="Unassembled WGS sequence"/>
</dbReference>
<dbReference type="EMBL" id="JACJIA010000010">
    <property type="protein sequence ID" value="MBA8954792.1"/>
    <property type="molecule type" value="Genomic_DNA"/>
</dbReference>
<dbReference type="GO" id="GO:0004806">
    <property type="term" value="F:triacylglycerol lipase activity"/>
    <property type="evidence" value="ECO:0007669"/>
    <property type="project" value="TreeGrafter"/>
</dbReference>
<dbReference type="RefSeq" id="WP_312898192.1">
    <property type="nucleotide sequence ID" value="NZ_BAAALP010000052.1"/>
</dbReference>
<dbReference type="Pfam" id="PF13472">
    <property type="entry name" value="Lipase_GDSL_2"/>
    <property type="match status" value="1"/>
</dbReference>
<dbReference type="CDD" id="cd01823">
    <property type="entry name" value="SEST_like"/>
    <property type="match status" value="1"/>
</dbReference>
<accession>A0A7W3QPM4</accession>
<organism evidence="4 5">
    <name type="scientific">Actinomadura namibiensis</name>
    <dbReference type="NCBI Taxonomy" id="182080"/>
    <lineage>
        <taxon>Bacteria</taxon>
        <taxon>Bacillati</taxon>
        <taxon>Actinomycetota</taxon>
        <taxon>Actinomycetes</taxon>
        <taxon>Streptosporangiales</taxon>
        <taxon>Thermomonosporaceae</taxon>
        <taxon>Actinomadura</taxon>
    </lineage>
</organism>
<protein>
    <submittedName>
        <fullName evidence="4">Lysophospholipase L1-like esterase</fullName>
    </submittedName>
</protein>
<feature type="domain" description="SGNH hydrolase-type esterase" evidence="3">
    <location>
        <begin position="23"/>
        <end position="240"/>
    </location>
</feature>
<dbReference type="AlphaFoldDB" id="A0A7W3QPM4"/>
<gene>
    <name evidence="4" type="ORF">HNR61_006449</name>
</gene>
<dbReference type="GO" id="GO:0019433">
    <property type="term" value="P:triglyceride catabolic process"/>
    <property type="evidence" value="ECO:0007669"/>
    <property type="project" value="TreeGrafter"/>
</dbReference>
<dbReference type="SUPFAM" id="SSF52266">
    <property type="entry name" value="SGNH hydrolase"/>
    <property type="match status" value="1"/>
</dbReference>
<sequence>MALSGLVGGCARPVEVAVERYVALGDSYSSGVGAGAYDKGSGRCTRSGNAYPQLWARSRQVGSFAFVACAGATTGSVSAGQLGALNAATTLVTITVGGNDAGFGRVMKACVLESTAACVKEAGAAEIFMETVLPERLDGLYGEISARAPGARVVVLGYPHLYMDVDYCPGVSTTRRNALNKASDTLATVVGAAAVRSGFVFSDVRDEFDGHELCSGDGWLNGTTVPLGDSFHPTARGHQLGYLPAMRSAPGTRDADQR</sequence>
<evidence type="ECO:0000259" key="3">
    <source>
        <dbReference type="Pfam" id="PF13472"/>
    </source>
</evidence>
<dbReference type="InterPro" id="IPR037460">
    <property type="entry name" value="SEST-like"/>
</dbReference>